<keyword evidence="10" id="KW-0999">Mitochondrion inner membrane</keyword>
<accession>A0A3B3XIZ8</accession>
<evidence type="ECO:0000256" key="5">
    <source>
        <dbReference type="ARBA" id="ARBA00022692"/>
    </source>
</evidence>
<feature type="transmembrane region" description="Helical" evidence="10">
    <location>
        <begin position="203"/>
        <end position="229"/>
    </location>
</feature>
<keyword evidence="14" id="KW-1185">Reference proteome</keyword>
<dbReference type="GO" id="GO:0051560">
    <property type="term" value="P:mitochondrial calcium ion homeostasis"/>
    <property type="evidence" value="ECO:0007669"/>
    <property type="project" value="UniProtKB-UniRule"/>
</dbReference>
<feature type="coiled-coil region" evidence="11">
    <location>
        <begin position="279"/>
        <end position="306"/>
    </location>
</feature>
<dbReference type="GO" id="GO:0015292">
    <property type="term" value="F:uniporter activity"/>
    <property type="evidence" value="ECO:0007669"/>
    <property type="project" value="UniProtKB-UniRule"/>
</dbReference>
<organism evidence="13 14">
    <name type="scientific">Poecilia mexicana</name>
    <dbReference type="NCBI Taxonomy" id="48701"/>
    <lineage>
        <taxon>Eukaryota</taxon>
        <taxon>Metazoa</taxon>
        <taxon>Chordata</taxon>
        <taxon>Craniata</taxon>
        <taxon>Vertebrata</taxon>
        <taxon>Euteleostomi</taxon>
        <taxon>Actinopterygii</taxon>
        <taxon>Neopterygii</taxon>
        <taxon>Teleostei</taxon>
        <taxon>Neoteleostei</taxon>
        <taxon>Acanthomorphata</taxon>
        <taxon>Ovalentaria</taxon>
        <taxon>Atherinomorphae</taxon>
        <taxon>Cyprinodontiformes</taxon>
        <taxon>Poeciliidae</taxon>
        <taxon>Poeciliinae</taxon>
        <taxon>Poecilia</taxon>
    </lineage>
</organism>
<keyword evidence="8 10" id="KW-0406">Ion transport</keyword>
<keyword evidence="9 10" id="KW-0472">Membrane</keyword>
<dbReference type="GeneID" id="106932613"/>
<comment type="subcellular location">
    <subcellularLocation>
        <location evidence="1">Membrane</location>
        <topology evidence="1">Multi-pass membrane protein</topology>
    </subcellularLocation>
    <subcellularLocation>
        <location evidence="10">Mitochondrion inner membrane</location>
        <topology evidence="10">Multi-pass membrane protein</topology>
    </subcellularLocation>
</comment>
<evidence type="ECO:0000256" key="9">
    <source>
        <dbReference type="ARBA" id="ARBA00023136"/>
    </source>
</evidence>
<keyword evidence="3 10" id="KW-0813">Transport</keyword>
<dbReference type="GO" id="GO:1990246">
    <property type="term" value="C:uniplex complex"/>
    <property type="evidence" value="ECO:0007669"/>
    <property type="project" value="TreeGrafter"/>
</dbReference>
<evidence type="ECO:0000256" key="1">
    <source>
        <dbReference type="ARBA" id="ARBA00004141"/>
    </source>
</evidence>
<evidence type="ECO:0000256" key="10">
    <source>
        <dbReference type="RuleBase" id="RU367035"/>
    </source>
</evidence>
<keyword evidence="10" id="KW-0407">Ion channel</keyword>
<evidence type="ECO:0000256" key="8">
    <source>
        <dbReference type="ARBA" id="ARBA00023065"/>
    </source>
</evidence>
<keyword evidence="5 10" id="KW-0812">Transmembrane</keyword>
<keyword evidence="4 10" id="KW-0109">Calcium transport</keyword>
<sequence length="322" mass="36161">MFASRVFCRFGIGFCQRARPGVYTSSPVWSASVFSCFSSKSTSTDVSVRYSFGRPVLSLRLPTGRACRFTLTPMLTTVGDLLGDLKAKDGSVGNAALFNSDGQRISSCTLMETVLNSDFQIQIDDVIYNVHSLGQGSSSEHVLGLDDMKHTVQLLHSALSLPQQLHLQHAALLARKETLAEQLQPLENVRVQLAKEAESRATLLGWAGLAYLSLQGGFLGYLTWYVFAWDVMEPVTFFISCATSMLFFGYYLLTRQDFVTTDVLDRQFLLHFHKRALGKRFDVDRYNELKDELAKVENDLRRLRGSIQLQLLVDHIQPQRSS</sequence>
<dbReference type="GO" id="GO:0036444">
    <property type="term" value="P:calcium import into the mitochondrion"/>
    <property type="evidence" value="ECO:0007669"/>
    <property type="project" value="TreeGrafter"/>
</dbReference>
<evidence type="ECO:0000256" key="2">
    <source>
        <dbReference type="ARBA" id="ARBA00005653"/>
    </source>
</evidence>
<reference evidence="13" key="1">
    <citation type="submission" date="2025-08" db="UniProtKB">
        <authorList>
            <consortium name="Ensembl"/>
        </authorList>
    </citation>
    <scope>IDENTIFICATION</scope>
</reference>
<dbReference type="RefSeq" id="XP_014866886.1">
    <property type="nucleotide sequence ID" value="XM_015011400.1"/>
</dbReference>
<keyword evidence="6 10" id="KW-0106">Calcium</keyword>
<dbReference type="GO" id="GO:0019855">
    <property type="term" value="F:calcium channel inhibitor activity"/>
    <property type="evidence" value="ECO:0007669"/>
    <property type="project" value="TreeGrafter"/>
</dbReference>
<dbReference type="Pfam" id="PF04678">
    <property type="entry name" value="MCU"/>
    <property type="match status" value="1"/>
</dbReference>
<comment type="similarity">
    <text evidence="2 10">Belongs to the MCU (TC 1.A.77) family.</text>
</comment>
<evidence type="ECO:0000256" key="11">
    <source>
        <dbReference type="SAM" id="Coils"/>
    </source>
</evidence>
<evidence type="ECO:0000256" key="6">
    <source>
        <dbReference type="ARBA" id="ARBA00022837"/>
    </source>
</evidence>
<dbReference type="PANTHER" id="PTHR13462">
    <property type="entry name" value="CALCIUM UNIPORTER PROTEIN, MITOCHONDRIAL"/>
    <property type="match status" value="1"/>
</dbReference>
<keyword evidence="10" id="KW-0107">Calcium channel</keyword>
<evidence type="ECO:0000313" key="14">
    <source>
        <dbReference type="Proteomes" id="UP000261480"/>
    </source>
</evidence>
<protein>
    <recommendedName>
        <fullName evidence="10">Calcium uniporter protein</fullName>
    </recommendedName>
</protein>
<dbReference type="Proteomes" id="UP000261480">
    <property type="component" value="Unplaced"/>
</dbReference>
<name>A0A3B3XIZ8_9TELE</name>
<dbReference type="AlphaFoldDB" id="A0A3B3XIZ8"/>
<dbReference type="STRING" id="48701.ENSPMEP00000014958"/>
<keyword evidence="10" id="KW-0496">Mitochondrion</keyword>
<feature type="transmembrane region" description="Helical" evidence="10">
    <location>
        <begin position="235"/>
        <end position="253"/>
    </location>
</feature>
<evidence type="ECO:0000313" key="13">
    <source>
        <dbReference type="Ensembl" id="ENSPMEP00000014958.1"/>
    </source>
</evidence>
<dbReference type="Ensembl" id="ENSPMET00000023110.1">
    <property type="protein sequence ID" value="ENSPMEP00000014958.1"/>
    <property type="gene ID" value="ENSPMEG00000017448.1"/>
</dbReference>
<comment type="function">
    <text evidence="10">Mitochondrial inner membrane calcium uniporter that mediates calcium uptake into mitochondria. Mitochondrial calcium homeostasis plays key roles in cellular physiology and regulates cell bioenergetics, cytoplasmic calcium signals and activation of cell death pathways.</text>
</comment>
<dbReference type="KEGG" id="pmei:106932613"/>
<reference evidence="13" key="2">
    <citation type="submission" date="2025-09" db="UniProtKB">
        <authorList>
            <consortium name="Ensembl"/>
        </authorList>
    </citation>
    <scope>IDENTIFICATION</scope>
</reference>
<feature type="domain" description="Calcium uniporter protein C-terminal" evidence="12">
    <location>
        <begin position="89"/>
        <end position="289"/>
    </location>
</feature>
<keyword evidence="11" id="KW-0175">Coiled coil</keyword>
<evidence type="ECO:0000256" key="3">
    <source>
        <dbReference type="ARBA" id="ARBA00022448"/>
    </source>
</evidence>
<dbReference type="InterPro" id="IPR039055">
    <property type="entry name" value="MCU_fam"/>
</dbReference>
<dbReference type="PANTHER" id="PTHR13462:SF6">
    <property type="entry name" value="CALCIUM UNIPORTER REGULATORY SUBUNIT MCUB, MITOCHONDRIAL"/>
    <property type="match status" value="1"/>
</dbReference>
<evidence type="ECO:0000256" key="7">
    <source>
        <dbReference type="ARBA" id="ARBA00022989"/>
    </source>
</evidence>
<dbReference type="GO" id="GO:0005262">
    <property type="term" value="F:calcium channel activity"/>
    <property type="evidence" value="ECO:0007669"/>
    <property type="project" value="UniProtKB-UniRule"/>
</dbReference>
<evidence type="ECO:0000256" key="4">
    <source>
        <dbReference type="ARBA" id="ARBA00022568"/>
    </source>
</evidence>
<comment type="domain">
    <text evidence="10">The selectivity filter, in which calcium ions are arranged in single file, is composed of two acidic rings separated by one helical turn along the central axis of the channel pore.</text>
</comment>
<dbReference type="OrthoDB" id="278338at2759"/>
<keyword evidence="7 10" id="KW-1133">Transmembrane helix</keyword>
<dbReference type="InterPro" id="IPR006769">
    <property type="entry name" value="MCU_C"/>
</dbReference>
<proteinExistence type="inferred from homology"/>
<evidence type="ECO:0000259" key="12">
    <source>
        <dbReference type="Pfam" id="PF04678"/>
    </source>
</evidence>